<dbReference type="RefSeq" id="WP_249297561.1">
    <property type="nucleotide sequence ID" value="NZ_JACRSX010000004.1"/>
</dbReference>
<keyword evidence="2" id="KW-1185">Reference proteome</keyword>
<evidence type="ECO:0008006" key="3">
    <source>
        <dbReference type="Google" id="ProtNLM"/>
    </source>
</evidence>
<sequence>MGYRTVDEWENFEFQDADVGQIHMENGHLYLELGYVTILPDNSCNRDIRKMGTNELTLQLQQVEIDRIIEEGYKLYDADGNFTKSVEDQELTPEEYPKWMEEMAGGAVYQILRRPAEGELPYEYEIYLDANERTYLAKVYAKHDVEVWERFMNR</sequence>
<reference evidence="1 2" key="1">
    <citation type="submission" date="2020-08" db="EMBL/GenBank/DDBJ databases">
        <title>Genome public.</title>
        <authorList>
            <person name="Liu C."/>
            <person name="Sun Q."/>
        </authorList>
    </citation>
    <scope>NUCLEOTIDE SEQUENCE [LARGE SCALE GENOMIC DNA]</scope>
    <source>
        <strain evidence="1 2">NSJ-37</strain>
    </source>
</reference>
<evidence type="ECO:0000313" key="2">
    <source>
        <dbReference type="Proteomes" id="UP000606193"/>
    </source>
</evidence>
<dbReference type="EMBL" id="JACRSX010000004">
    <property type="protein sequence ID" value="MBC8561998.1"/>
    <property type="molecule type" value="Genomic_DNA"/>
</dbReference>
<organism evidence="1 2">
    <name type="scientific">Jutongia huaianensis</name>
    <dbReference type="NCBI Taxonomy" id="2763668"/>
    <lineage>
        <taxon>Bacteria</taxon>
        <taxon>Bacillati</taxon>
        <taxon>Bacillota</taxon>
        <taxon>Clostridia</taxon>
        <taxon>Lachnospirales</taxon>
        <taxon>Lachnospiraceae</taxon>
        <taxon>Jutongia</taxon>
    </lineage>
</organism>
<name>A0ABR7N1W7_9FIRM</name>
<accession>A0ABR7N1W7</accession>
<protein>
    <recommendedName>
        <fullName evidence="3">Subtilin biosynthesis sensor protein SpaK</fullName>
    </recommendedName>
</protein>
<dbReference type="Proteomes" id="UP000606193">
    <property type="component" value="Unassembled WGS sequence"/>
</dbReference>
<evidence type="ECO:0000313" key="1">
    <source>
        <dbReference type="EMBL" id="MBC8561998.1"/>
    </source>
</evidence>
<proteinExistence type="predicted"/>
<gene>
    <name evidence="1" type="ORF">H8704_05015</name>
</gene>
<comment type="caution">
    <text evidence="1">The sequence shown here is derived from an EMBL/GenBank/DDBJ whole genome shotgun (WGS) entry which is preliminary data.</text>
</comment>